<accession>A0A3N6PU46</accession>
<keyword evidence="3" id="KW-1185">Reference proteome</keyword>
<dbReference type="Proteomes" id="UP000269154">
    <property type="component" value="Unassembled WGS sequence"/>
</dbReference>
<dbReference type="InterPro" id="IPR029062">
    <property type="entry name" value="Class_I_gatase-like"/>
</dbReference>
<dbReference type="SUPFAM" id="SSF52317">
    <property type="entry name" value="Class I glutamine amidotransferase-like"/>
    <property type="match status" value="1"/>
</dbReference>
<organism evidence="2 3">
    <name type="scientific">Okeania hirsuta</name>
    <dbReference type="NCBI Taxonomy" id="1458930"/>
    <lineage>
        <taxon>Bacteria</taxon>
        <taxon>Bacillati</taxon>
        <taxon>Cyanobacteriota</taxon>
        <taxon>Cyanophyceae</taxon>
        <taxon>Oscillatoriophycideae</taxon>
        <taxon>Oscillatoriales</taxon>
        <taxon>Microcoleaceae</taxon>
        <taxon>Okeania</taxon>
    </lineage>
</organism>
<comment type="caution">
    <text evidence="2">The sequence shown here is derived from an EMBL/GenBank/DDBJ whole genome shotgun (WGS) entry which is preliminary data.</text>
</comment>
<evidence type="ECO:0000313" key="2">
    <source>
        <dbReference type="EMBL" id="RQH31152.1"/>
    </source>
</evidence>
<feature type="domain" description="Glutamine amidotransferase" evidence="1">
    <location>
        <begin position="5"/>
        <end position="30"/>
    </location>
</feature>
<dbReference type="Gene3D" id="3.40.50.880">
    <property type="match status" value="1"/>
</dbReference>
<protein>
    <recommendedName>
        <fullName evidence="1">Glutamine amidotransferase domain-containing protein</fullName>
    </recommendedName>
</protein>
<proteinExistence type="predicted"/>
<evidence type="ECO:0000259" key="1">
    <source>
        <dbReference type="Pfam" id="PF00117"/>
    </source>
</evidence>
<reference evidence="2 3" key="1">
    <citation type="journal article" date="2018" name="ACS Chem. Biol.">
        <title>Ketoreductase domain dysfunction expands chemodiversity: malyngamide biosynthesis in the cyanobacterium Okeania hirsuta.</title>
        <authorList>
            <person name="Moss N.A."/>
            <person name="Leao T."/>
            <person name="Rankin M."/>
            <person name="McCullough T.M."/>
            <person name="Qu P."/>
            <person name="Korobeynikov A."/>
            <person name="Smith J.L."/>
            <person name="Gerwick L."/>
            <person name="Gerwick W.H."/>
        </authorList>
    </citation>
    <scope>NUCLEOTIDE SEQUENCE [LARGE SCALE GENOMIC DNA]</scope>
    <source>
        <strain evidence="2 3">PAB10Feb10-1</strain>
    </source>
</reference>
<dbReference type="RefSeq" id="WP_124147717.1">
    <property type="nucleotide sequence ID" value="NZ_CAWOKI010000306.1"/>
</dbReference>
<gene>
    <name evidence="2" type="ORF">D5R40_23450</name>
</gene>
<dbReference type="OrthoDB" id="9813383at2"/>
<dbReference type="EMBL" id="RCBY01000170">
    <property type="protein sequence ID" value="RQH31152.1"/>
    <property type="molecule type" value="Genomic_DNA"/>
</dbReference>
<dbReference type="Pfam" id="PF00117">
    <property type="entry name" value="GATase"/>
    <property type="match status" value="1"/>
</dbReference>
<name>A0A3N6PU46_9CYAN</name>
<dbReference type="InterPro" id="IPR017926">
    <property type="entry name" value="GATASE"/>
</dbReference>
<evidence type="ECO:0000313" key="3">
    <source>
        <dbReference type="Proteomes" id="UP000269154"/>
    </source>
</evidence>
<sequence>MVIITDLPILRICLGSQLMTRALGASVYAVQLKKLVSQFT</sequence>
<dbReference type="PROSITE" id="PS51273">
    <property type="entry name" value="GATASE_TYPE_1"/>
    <property type="match status" value="1"/>
</dbReference>
<dbReference type="AlphaFoldDB" id="A0A3N6PU46"/>